<dbReference type="AlphaFoldDB" id="A0AAQ3MC28"/>
<feature type="transmembrane region" description="Helical" evidence="1">
    <location>
        <begin position="12"/>
        <end position="30"/>
    </location>
</feature>
<evidence type="ECO:0000256" key="1">
    <source>
        <dbReference type="SAM" id="Phobius"/>
    </source>
</evidence>
<name>A0AAQ3MC28_SYNEL</name>
<reference evidence="2 3" key="1">
    <citation type="journal article" date="2018" name="Sci. Rep.">
        <title>Genome Features and Biochemical Characteristics of a Robust, Fast Growing and Naturally Transformable Cyanobacterium Synechococcus elongatus PCC 11801 Isolated from India.</title>
        <authorList>
            <person name="Jaiswal D."/>
            <person name="Sengupta A."/>
            <person name="Sohoni S."/>
            <person name="Sengupta S."/>
            <person name="Phadnavis A.G."/>
            <person name="Pakrasi H.B."/>
            <person name="Wangikar P.P."/>
        </authorList>
    </citation>
    <scope>NUCLEOTIDE SEQUENCE [LARGE SCALE GENOMIC DNA]</scope>
    <source>
        <strain evidence="2 3">PCC 11801</strain>
    </source>
</reference>
<keyword evidence="1" id="KW-1133">Transmembrane helix</keyword>
<gene>
    <name evidence="2" type="ORF">DOP62_13420</name>
</gene>
<dbReference type="RefSeq" id="WP_208673666.1">
    <property type="nucleotide sequence ID" value="NZ_CP030139.2"/>
</dbReference>
<organism evidence="2 3">
    <name type="scientific">Synechococcus elongatus PCC 11801</name>
    <dbReference type="NCBI Taxonomy" id="2219813"/>
    <lineage>
        <taxon>Bacteria</taxon>
        <taxon>Bacillati</taxon>
        <taxon>Cyanobacteriota</taxon>
        <taxon>Cyanophyceae</taxon>
        <taxon>Synechococcales</taxon>
        <taxon>Synechococcaceae</taxon>
        <taxon>Synechococcus</taxon>
    </lineage>
</organism>
<evidence type="ECO:0000313" key="2">
    <source>
        <dbReference type="EMBL" id="WVS92281.1"/>
    </source>
</evidence>
<sequence>MAAPTPITRTALWLNSGLCTIGLLLFSQLMTPTPSLPTAPASPIAQRLAP</sequence>
<dbReference type="Proteomes" id="UP000267249">
    <property type="component" value="Chromosome"/>
</dbReference>
<keyword evidence="1" id="KW-0812">Transmembrane</keyword>
<accession>A0AAQ3MC28</accession>
<protein>
    <submittedName>
        <fullName evidence="2">Uncharacterized protein</fullName>
    </submittedName>
</protein>
<keyword evidence="1" id="KW-0472">Membrane</keyword>
<proteinExistence type="predicted"/>
<dbReference type="EMBL" id="CP030139">
    <property type="protein sequence ID" value="WVS92281.1"/>
    <property type="molecule type" value="Genomic_DNA"/>
</dbReference>
<evidence type="ECO:0000313" key="3">
    <source>
        <dbReference type="Proteomes" id="UP000267249"/>
    </source>
</evidence>